<dbReference type="GO" id="GO:0005975">
    <property type="term" value="P:carbohydrate metabolic process"/>
    <property type="evidence" value="ECO:0007669"/>
    <property type="project" value="InterPro"/>
</dbReference>
<dbReference type="CDD" id="cd00956">
    <property type="entry name" value="Transaldolase_FSA"/>
    <property type="match status" value="1"/>
</dbReference>
<accession>A0A3P1SEX1</accession>
<reference evidence="3 4" key="1">
    <citation type="submission" date="2018-11" db="EMBL/GenBank/DDBJ databases">
        <title>Genomes From Bacteria Associated with the Canine Oral Cavity: a Test Case for Automated Genome-Based Taxonomic Assignment.</title>
        <authorList>
            <person name="Coil D.A."/>
            <person name="Jospin G."/>
            <person name="Darling A.E."/>
            <person name="Wallis C."/>
            <person name="Davis I.J."/>
            <person name="Harris S."/>
            <person name="Eisen J.A."/>
            <person name="Holcombe L.J."/>
            <person name="O'Flynn C."/>
        </authorList>
    </citation>
    <scope>NUCLEOTIDE SEQUENCE [LARGE SCALE GENOMIC DNA]</scope>
    <source>
        <strain evidence="3 4">OH770</strain>
    </source>
</reference>
<dbReference type="OrthoDB" id="9807051at2"/>
<sequence length="229" mass="24540">MLILIDDADVAAIADVLSYLPADGVTTNPTILSRVGKNPVDVLCEIRELLPARAQLHVQLVSTTTDDMIAEAKALCAELGNDLYVKIPVTREGYAAIPRVTDLGFRVTATGIHSSMQGFMAAKAGAKYIAPYVNRMDNYGIDGVRVAADIHKMLRTHELDSDVLAASFKNSEQVLELVRAGIGAITAHPDVLAHLVGNPATDAAIADQNDDFAALVGGRYTWTDLLTRE</sequence>
<dbReference type="AlphaFoldDB" id="A0A3P1SEX1"/>
<gene>
    <name evidence="3" type="ORF">EII11_04750</name>
</gene>
<evidence type="ECO:0000313" key="4">
    <source>
        <dbReference type="Proteomes" id="UP000280444"/>
    </source>
</evidence>
<dbReference type="Proteomes" id="UP000280444">
    <property type="component" value="Unassembled WGS sequence"/>
</dbReference>
<evidence type="ECO:0000256" key="2">
    <source>
        <dbReference type="ARBA" id="ARBA00023270"/>
    </source>
</evidence>
<comment type="caution">
    <text evidence="3">The sequence shown here is derived from an EMBL/GenBank/DDBJ whole genome shotgun (WGS) entry which is preliminary data.</text>
</comment>
<organism evidence="3 4">
    <name type="scientific">Schaalia canis</name>
    <dbReference type="NCBI Taxonomy" id="100469"/>
    <lineage>
        <taxon>Bacteria</taxon>
        <taxon>Bacillati</taxon>
        <taxon>Actinomycetota</taxon>
        <taxon>Actinomycetes</taxon>
        <taxon>Actinomycetales</taxon>
        <taxon>Actinomycetaceae</taxon>
        <taxon>Schaalia</taxon>
    </lineage>
</organism>
<keyword evidence="4" id="KW-1185">Reference proteome</keyword>
<dbReference type="PROSITE" id="PS01054">
    <property type="entry name" value="TRANSALDOLASE_1"/>
    <property type="match status" value="1"/>
</dbReference>
<dbReference type="GO" id="GO:0005737">
    <property type="term" value="C:cytoplasm"/>
    <property type="evidence" value="ECO:0007669"/>
    <property type="project" value="UniProtKB-SubCell"/>
</dbReference>
<dbReference type="InterPro" id="IPR033919">
    <property type="entry name" value="TSA/FSA_arc/bac"/>
</dbReference>
<keyword evidence="2" id="KW-0704">Schiff base</keyword>
<dbReference type="Gene3D" id="3.20.20.70">
    <property type="entry name" value="Aldolase class I"/>
    <property type="match status" value="1"/>
</dbReference>
<dbReference type="GO" id="GO:0016832">
    <property type="term" value="F:aldehyde-lyase activity"/>
    <property type="evidence" value="ECO:0007669"/>
    <property type="project" value="InterPro"/>
</dbReference>
<comment type="subcellular location">
    <subcellularLocation>
        <location evidence="1">Cytoplasm</location>
    </subcellularLocation>
</comment>
<dbReference type="SUPFAM" id="SSF51569">
    <property type="entry name" value="Aldolase"/>
    <property type="match status" value="1"/>
</dbReference>
<evidence type="ECO:0000256" key="1">
    <source>
        <dbReference type="ARBA" id="ARBA00004496"/>
    </source>
</evidence>
<dbReference type="Pfam" id="PF00923">
    <property type="entry name" value="TAL_FSA"/>
    <property type="match status" value="1"/>
</dbReference>
<dbReference type="RefSeq" id="WP_124869359.1">
    <property type="nucleotide sequence ID" value="NZ_RQZF01000003.1"/>
</dbReference>
<proteinExistence type="predicted"/>
<dbReference type="InterPro" id="IPR018225">
    <property type="entry name" value="Transaldolase_AS"/>
</dbReference>
<protein>
    <submittedName>
        <fullName evidence="3">Fructose-6-phosphate aldolase</fullName>
    </submittedName>
</protein>
<dbReference type="PANTHER" id="PTHR10683:SF36">
    <property type="entry name" value="TRANSALDOLASE"/>
    <property type="match status" value="1"/>
</dbReference>
<dbReference type="PANTHER" id="PTHR10683">
    <property type="entry name" value="TRANSALDOLASE"/>
    <property type="match status" value="1"/>
</dbReference>
<dbReference type="InterPro" id="IPR013785">
    <property type="entry name" value="Aldolase_TIM"/>
</dbReference>
<evidence type="ECO:0000313" key="3">
    <source>
        <dbReference type="EMBL" id="RRC95584.1"/>
    </source>
</evidence>
<dbReference type="InterPro" id="IPR001585">
    <property type="entry name" value="TAL/FSA"/>
</dbReference>
<dbReference type="EMBL" id="RQZF01000003">
    <property type="protein sequence ID" value="RRC95584.1"/>
    <property type="molecule type" value="Genomic_DNA"/>
</dbReference>
<name>A0A3P1SEX1_9ACTO</name>